<dbReference type="Proteomes" id="UP000648075">
    <property type="component" value="Unassembled WGS sequence"/>
</dbReference>
<dbReference type="InterPro" id="IPR013762">
    <property type="entry name" value="Integrase-like_cat_sf"/>
</dbReference>
<evidence type="ECO:0000259" key="7">
    <source>
        <dbReference type="PROSITE" id="PS51900"/>
    </source>
</evidence>
<evidence type="ECO:0000256" key="5">
    <source>
        <dbReference type="PROSITE-ProRule" id="PRU01248"/>
    </source>
</evidence>
<evidence type="ECO:0000256" key="4">
    <source>
        <dbReference type="ARBA" id="ARBA00023172"/>
    </source>
</evidence>
<dbReference type="PROSITE" id="PS51898">
    <property type="entry name" value="TYR_RECOMBINASE"/>
    <property type="match status" value="1"/>
</dbReference>
<keyword evidence="4" id="KW-0233">DNA recombination</keyword>
<dbReference type="RefSeq" id="WP_189620723.1">
    <property type="nucleotide sequence ID" value="NZ_BMZA01000004.1"/>
</dbReference>
<evidence type="ECO:0000313" key="9">
    <source>
        <dbReference type="Proteomes" id="UP000648075"/>
    </source>
</evidence>
<sequence length="361" mass="40519">MPRRKSHRWLPDNVTAYKDRHGRTRYRYRKTGEKPYHFKAEPGTPEFMIELAEARAGGPIAIGGSRPVADGSMDDLARKLFAAPRWLRMQPSSQYTYRRIIERYLDRVDKRGLRYGTYPARRATVGVLDSHIAELADTPASANNLRKALKKLFDYAIKLGWMATNPASLTDSFRSGPGFHTWTDDEIARYRTHHDLGTTARLVLELALNTAARRCNLAGLERDDLRDGRWHVAHAKGNDETSVPLTAEARAAINALPATPFKFLIVSERGTPYTVESLGNRFRKWAREADCPGSLHGLRKAVSRQLAESGASDAQGRSVTGHKKNATFAKYAAKADRTRLADEAMRKLFGEPHLANPEKPE</sequence>
<dbReference type="GO" id="GO:0006310">
    <property type="term" value="P:DNA recombination"/>
    <property type="evidence" value="ECO:0007669"/>
    <property type="project" value="UniProtKB-KW"/>
</dbReference>
<evidence type="ECO:0008006" key="10">
    <source>
        <dbReference type="Google" id="ProtNLM"/>
    </source>
</evidence>
<keyword evidence="9" id="KW-1185">Reference proteome</keyword>
<dbReference type="AlphaFoldDB" id="A0A918UFT4"/>
<dbReference type="InterPro" id="IPR010998">
    <property type="entry name" value="Integrase_recombinase_N"/>
</dbReference>
<dbReference type="InterPro" id="IPR002104">
    <property type="entry name" value="Integrase_catalytic"/>
</dbReference>
<dbReference type="EMBL" id="BMZA01000004">
    <property type="protein sequence ID" value="GGZ02360.1"/>
    <property type="molecule type" value="Genomic_DNA"/>
</dbReference>
<evidence type="ECO:0000313" key="8">
    <source>
        <dbReference type="EMBL" id="GGZ02360.1"/>
    </source>
</evidence>
<dbReference type="GO" id="GO:0015074">
    <property type="term" value="P:DNA integration"/>
    <property type="evidence" value="ECO:0007669"/>
    <property type="project" value="UniProtKB-KW"/>
</dbReference>
<dbReference type="Gene3D" id="1.10.443.10">
    <property type="entry name" value="Intergrase catalytic core"/>
    <property type="match status" value="1"/>
</dbReference>
<evidence type="ECO:0000256" key="1">
    <source>
        <dbReference type="ARBA" id="ARBA00008857"/>
    </source>
</evidence>
<dbReference type="GO" id="GO:0003677">
    <property type="term" value="F:DNA binding"/>
    <property type="evidence" value="ECO:0007669"/>
    <property type="project" value="UniProtKB-UniRule"/>
</dbReference>
<dbReference type="PANTHER" id="PTHR30629">
    <property type="entry name" value="PROPHAGE INTEGRASE"/>
    <property type="match status" value="1"/>
</dbReference>
<accession>A0A918UFT4</accession>
<dbReference type="InterPro" id="IPR011010">
    <property type="entry name" value="DNA_brk_join_enz"/>
</dbReference>
<comment type="similarity">
    <text evidence="1">Belongs to the 'phage' integrase family.</text>
</comment>
<reference evidence="8" key="1">
    <citation type="journal article" date="2014" name="Int. J. Syst. Evol. Microbiol.">
        <title>Complete genome sequence of Corynebacterium casei LMG S-19264T (=DSM 44701T), isolated from a smear-ripened cheese.</title>
        <authorList>
            <consortium name="US DOE Joint Genome Institute (JGI-PGF)"/>
            <person name="Walter F."/>
            <person name="Albersmeier A."/>
            <person name="Kalinowski J."/>
            <person name="Ruckert C."/>
        </authorList>
    </citation>
    <scope>NUCLEOTIDE SEQUENCE</scope>
    <source>
        <strain evidence="8">KCTC 32255</strain>
    </source>
</reference>
<dbReference type="Pfam" id="PF00589">
    <property type="entry name" value="Phage_integrase"/>
    <property type="match status" value="1"/>
</dbReference>
<dbReference type="InterPro" id="IPR050808">
    <property type="entry name" value="Phage_Integrase"/>
</dbReference>
<dbReference type="Gene3D" id="1.10.150.130">
    <property type="match status" value="1"/>
</dbReference>
<organism evidence="8 9">
    <name type="scientific">Novosphingobium colocasiae</name>
    <dbReference type="NCBI Taxonomy" id="1256513"/>
    <lineage>
        <taxon>Bacteria</taxon>
        <taxon>Pseudomonadati</taxon>
        <taxon>Pseudomonadota</taxon>
        <taxon>Alphaproteobacteria</taxon>
        <taxon>Sphingomonadales</taxon>
        <taxon>Sphingomonadaceae</taxon>
        <taxon>Novosphingobium</taxon>
    </lineage>
</organism>
<evidence type="ECO:0000256" key="2">
    <source>
        <dbReference type="ARBA" id="ARBA00022908"/>
    </source>
</evidence>
<evidence type="ECO:0000259" key="6">
    <source>
        <dbReference type="PROSITE" id="PS51898"/>
    </source>
</evidence>
<dbReference type="SUPFAM" id="SSF56349">
    <property type="entry name" value="DNA breaking-rejoining enzymes"/>
    <property type="match status" value="1"/>
</dbReference>
<feature type="domain" description="Tyr recombinase" evidence="6">
    <location>
        <begin position="177"/>
        <end position="345"/>
    </location>
</feature>
<dbReference type="InterPro" id="IPR044068">
    <property type="entry name" value="CB"/>
</dbReference>
<name>A0A918UFT4_9SPHN</name>
<evidence type="ECO:0000256" key="3">
    <source>
        <dbReference type="ARBA" id="ARBA00023125"/>
    </source>
</evidence>
<gene>
    <name evidence="8" type="ORF">GCM10011614_16780</name>
</gene>
<comment type="caution">
    <text evidence="8">The sequence shown here is derived from an EMBL/GenBank/DDBJ whole genome shotgun (WGS) entry which is preliminary data.</text>
</comment>
<protein>
    <recommendedName>
        <fullName evidence="10">Integrase</fullName>
    </recommendedName>
</protein>
<proteinExistence type="inferred from homology"/>
<keyword evidence="2" id="KW-0229">DNA integration</keyword>
<keyword evidence="3 5" id="KW-0238">DNA-binding</keyword>
<reference evidence="8" key="2">
    <citation type="submission" date="2020-09" db="EMBL/GenBank/DDBJ databases">
        <authorList>
            <person name="Sun Q."/>
            <person name="Kim S."/>
        </authorList>
    </citation>
    <scope>NUCLEOTIDE SEQUENCE</scope>
    <source>
        <strain evidence="8">KCTC 32255</strain>
    </source>
</reference>
<dbReference type="PANTHER" id="PTHR30629:SF2">
    <property type="entry name" value="PROPHAGE INTEGRASE INTS-RELATED"/>
    <property type="match status" value="1"/>
</dbReference>
<dbReference type="PROSITE" id="PS51900">
    <property type="entry name" value="CB"/>
    <property type="match status" value="1"/>
</dbReference>
<feature type="domain" description="Core-binding (CB)" evidence="7">
    <location>
        <begin position="77"/>
        <end position="157"/>
    </location>
</feature>